<evidence type="ECO:0000256" key="2">
    <source>
        <dbReference type="SAM" id="Phobius"/>
    </source>
</evidence>
<protein>
    <submittedName>
        <fullName evidence="3">Uncharacterized protein</fullName>
    </submittedName>
</protein>
<accession>A0A8H6J5H5</accession>
<feature type="region of interest" description="Disordered" evidence="1">
    <location>
        <begin position="56"/>
        <end position="118"/>
    </location>
</feature>
<evidence type="ECO:0000256" key="1">
    <source>
        <dbReference type="SAM" id="MobiDB-lite"/>
    </source>
</evidence>
<evidence type="ECO:0000313" key="3">
    <source>
        <dbReference type="EMBL" id="KAF6806889.1"/>
    </source>
</evidence>
<sequence>MPSLRDINKRDETTSNVPSGASGLQAFTAGGGYAVLICCPVLTIVGIGQAIVVHFKKKKDARAERKEAMNGTTHESSEGEGGGGVARVSQEKEAVEEVERASAPRRRDVEPNPRVCRPDCPGYVPRKTTCAVHRGHVPERPESPGMLAV</sequence>
<keyword evidence="2" id="KW-1133">Transmembrane helix</keyword>
<feature type="compositionally biased region" description="Basic and acidic residues" evidence="1">
    <location>
        <begin position="1"/>
        <end position="13"/>
    </location>
</feature>
<keyword evidence="2" id="KW-0472">Membrane</keyword>
<comment type="caution">
    <text evidence="3">The sequence shown here is derived from an EMBL/GenBank/DDBJ whole genome shotgun (WGS) entry which is preliminary data.</text>
</comment>
<keyword evidence="4" id="KW-1185">Reference proteome</keyword>
<feature type="compositionally biased region" description="Basic and acidic residues" evidence="1">
    <location>
        <begin position="89"/>
        <end position="111"/>
    </location>
</feature>
<organism evidence="3 4">
    <name type="scientific">Colletotrichum sojae</name>
    <dbReference type="NCBI Taxonomy" id="2175907"/>
    <lineage>
        <taxon>Eukaryota</taxon>
        <taxon>Fungi</taxon>
        <taxon>Dikarya</taxon>
        <taxon>Ascomycota</taxon>
        <taxon>Pezizomycotina</taxon>
        <taxon>Sordariomycetes</taxon>
        <taxon>Hypocreomycetidae</taxon>
        <taxon>Glomerellales</taxon>
        <taxon>Glomerellaceae</taxon>
        <taxon>Colletotrichum</taxon>
        <taxon>Colletotrichum orchidearum species complex</taxon>
    </lineage>
</organism>
<dbReference type="EMBL" id="WIGN01000149">
    <property type="protein sequence ID" value="KAF6806889.1"/>
    <property type="molecule type" value="Genomic_DNA"/>
</dbReference>
<name>A0A8H6J5H5_9PEZI</name>
<dbReference type="Proteomes" id="UP000652219">
    <property type="component" value="Unassembled WGS sequence"/>
</dbReference>
<reference evidence="3 4" key="1">
    <citation type="journal article" date="2020" name="Phytopathology">
        <title>Genome Sequence Resources of Colletotrichum truncatum, C. plurivorum, C. musicola, and C. sojae: Four Species Pathogenic to Soybean (Glycine max).</title>
        <authorList>
            <person name="Rogerio F."/>
            <person name="Boufleur T.R."/>
            <person name="Ciampi-Guillardi M."/>
            <person name="Sukno S.A."/>
            <person name="Thon M.R."/>
            <person name="Massola Junior N.S."/>
            <person name="Baroncelli R."/>
        </authorList>
    </citation>
    <scope>NUCLEOTIDE SEQUENCE [LARGE SCALE GENOMIC DNA]</scope>
    <source>
        <strain evidence="3 4">LFN0009</strain>
    </source>
</reference>
<keyword evidence="2" id="KW-0812">Transmembrane</keyword>
<feature type="transmembrane region" description="Helical" evidence="2">
    <location>
        <begin position="33"/>
        <end position="55"/>
    </location>
</feature>
<gene>
    <name evidence="3" type="ORF">CSOJ01_08541</name>
</gene>
<feature type="region of interest" description="Disordered" evidence="1">
    <location>
        <begin position="1"/>
        <end position="22"/>
    </location>
</feature>
<dbReference type="AlphaFoldDB" id="A0A8H6J5H5"/>
<proteinExistence type="predicted"/>
<evidence type="ECO:0000313" key="4">
    <source>
        <dbReference type="Proteomes" id="UP000652219"/>
    </source>
</evidence>